<keyword evidence="3 6" id="KW-0812">Transmembrane</keyword>
<accession>A0A8C2VRQ4</accession>
<comment type="subcellular location">
    <subcellularLocation>
        <location evidence="1">Membrane</location>
        <topology evidence="1">Multi-pass membrane protein</topology>
    </subcellularLocation>
</comment>
<protein>
    <submittedName>
        <fullName evidence="7">Translocator protein 2</fullName>
    </submittedName>
</protein>
<dbReference type="AlphaFoldDB" id="A0A8C2VRQ4"/>
<dbReference type="InterPro" id="IPR038330">
    <property type="entry name" value="TspO/MBR-related_sf"/>
</dbReference>
<dbReference type="Ensembl" id="ENSCLAT00000017509.1">
    <property type="protein sequence ID" value="ENSCLAP00000017340.1"/>
    <property type="gene ID" value="ENSCLAG00000011909.1"/>
</dbReference>
<dbReference type="Pfam" id="PF03073">
    <property type="entry name" value="TspO_MBR"/>
    <property type="match status" value="1"/>
</dbReference>
<organism evidence="7 8">
    <name type="scientific">Chinchilla lanigera</name>
    <name type="common">Long-tailed chinchilla</name>
    <name type="synonym">Chinchilla villidera</name>
    <dbReference type="NCBI Taxonomy" id="34839"/>
    <lineage>
        <taxon>Eukaryota</taxon>
        <taxon>Metazoa</taxon>
        <taxon>Chordata</taxon>
        <taxon>Craniata</taxon>
        <taxon>Vertebrata</taxon>
        <taxon>Euteleostomi</taxon>
        <taxon>Mammalia</taxon>
        <taxon>Eutheria</taxon>
        <taxon>Euarchontoglires</taxon>
        <taxon>Glires</taxon>
        <taxon>Rodentia</taxon>
        <taxon>Hystricomorpha</taxon>
        <taxon>Chinchillidae</taxon>
        <taxon>Chinchilla</taxon>
    </lineage>
</organism>
<sequence length="70" mass="8227">MQSQGPIFVGLPHLGPILFWLFTRYSVTDWCKGLRTLSWCPPYKTVLLVWTTIYSLMGRCYICFCSTGWW</sequence>
<dbReference type="Proteomes" id="UP000694398">
    <property type="component" value="Unassembled WGS sequence"/>
</dbReference>
<comment type="similarity">
    <text evidence="2">Belongs to the TspO/BZRP family.</text>
</comment>
<reference evidence="7" key="2">
    <citation type="submission" date="2025-09" db="UniProtKB">
        <authorList>
            <consortium name="Ensembl"/>
        </authorList>
    </citation>
    <scope>IDENTIFICATION</scope>
</reference>
<feature type="transmembrane region" description="Helical" evidence="6">
    <location>
        <begin position="7"/>
        <end position="27"/>
    </location>
</feature>
<keyword evidence="4 6" id="KW-1133">Transmembrane helix</keyword>
<name>A0A8C2VRQ4_CHILA</name>
<evidence type="ECO:0000256" key="4">
    <source>
        <dbReference type="ARBA" id="ARBA00022989"/>
    </source>
</evidence>
<dbReference type="GO" id="GO:0016020">
    <property type="term" value="C:membrane"/>
    <property type="evidence" value="ECO:0007669"/>
    <property type="project" value="UniProtKB-SubCell"/>
</dbReference>
<keyword evidence="5 6" id="KW-0472">Membrane</keyword>
<gene>
    <name evidence="7" type="primary">TSPO2</name>
</gene>
<evidence type="ECO:0000313" key="7">
    <source>
        <dbReference type="Ensembl" id="ENSCLAP00000017340.1"/>
    </source>
</evidence>
<evidence type="ECO:0000256" key="5">
    <source>
        <dbReference type="ARBA" id="ARBA00023136"/>
    </source>
</evidence>
<evidence type="ECO:0000256" key="2">
    <source>
        <dbReference type="ARBA" id="ARBA00007524"/>
    </source>
</evidence>
<dbReference type="Gene3D" id="1.20.1260.100">
    <property type="entry name" value="TspO/MBR protein"/>
    <property type="match status" value="1"/>
</dbReference>
<evidence type="ECO:0000313" key="8">
    <source>
        <dbReference type="Proteomes" id="UP000694398"/>
    </source>
</evidence>
<feature type="transmembrane region" description="Helical" evidence="6">
    <location>
        <begin position="47"/>
        <end position="69"/>
    </location>
</feature>
<reference evidence="7" key="1">
    <citation type="submission" date="2025-08" db="UniProtKB">
        <authorList>
            <consortium name="Ensembl"/>
        </authorList>
    </citation>
    <scope>IDENTIFICATION</scope>
</reference>
<evidence type="ECO:0000256" key="6">
    <source>
        <dbReference type="SAM" id="Phobius"/>
    </source>
</evidence>
<dbReference type="InterPro" id="IPR004307">
    <property type="entry name" value="TspO_MBR"/>
</dbReference>
<dbReference type="GeneTree" id="ENSGT00390000012980"/>
<evidence type="ECO:0000256" key="3">
    <source>
        <dbReference type="ARBA" id="ARBA00022692"/>
    </source>
</evidence>
<proteinExistence type="inferred from homology"/>
<evidence type="ECO:0000256" key="1">
    <source>
        <dbReference type="ARBA" id="ARBA00004141"/>
    </source>
</evidence>
<keyword evidence="8" id="KW-1185">Reference proteome</keyword>